<dbReference type="GO" id="GO:0000917">
    <property type="term" value="P:division septum assembly"/>
    <property type="evidence" value="ECO:0007669"/>
    <property type="project" value="UniProtKB-KW"/>
</dbReference>
<dbReference type="EMBL" id="BNCK01000001">
    <property type="protein sequence ID" value="GHF79434.1"/>
    <property type="molecule type" value="Genomic_DNA"/>
</dbReference>
<dbReference type="GO" id="GO:0006508">
    <property type="term" value="P:proteolysis"/>
    <property type="evidence" value="ECO:0007669"/>
    <property type="project" value="UniProtKB-KW"/>
</dbReference>
<comment type="function">
    <text evidence="16">Catalyzes cross-linking of the peptidoglycan cell wall at the division septum.</text>
</comment>
<comment type="pathway">
    <text evidence="16">Cell wall biogenesis; peptidoglycan biosynthesis.</text>
</comment>
<keyword evidence="5 16" id="KW-0121">Carboxypeptidase</keyword>
<evidence type="ECO:0000256" key="3">
    <source>
        <dbReference type="ARBA" id="ARBA00022519"/>
    </source>
</evidence>
<sequence>MATKVSKYKQITASWRFYLVIGVIVLVYFILIARTAYIQVIEPEMLKEQGDMRSLRTTANKVHRGSIVDRNGVELAVSVPVQTVWADPKVVMENNALSMTEHWKALADVLDKDVKTITERVARDPAKRFVYVERQVSPAMADYIKQLKIPGIYLRKESKRFYPTGEISAHIVGFTNVDDEGIEGIERVFDDALTGEQGQKRFRKDAKGNRIEVLESIKATPPKDVTLSIDQRVQALAYRELKGAIKAFKASSGSVIVADVSTGEILAMANGPSYNPNNRRGVAIHRFRNRAITDFYEPGSTMKPIAVLSALEFGAIEKDTVIDTSKRIMRLGGRRVSDPRSYGKQTPEDILVNSSNLGTSMLALSLPKEFFLDSYFNAGFGESTGIELIGESQGIMHTRSRWSQVELAALSYGMGVSATTLQMARFYSEIANGGMKLPFTIIKRDPKAPIVNKERVFSEKHSKNVLLMLEQVIARKYKNAAVDGYRVAGKTGTAFKAVAGGYGNDYVGLFAGIAPVSDPKIVVVVVINEPGGDLYHGGEIAAPVFSRVMQGSLRLLNIAPDEHTAPNAKKGDSNA</sequence>
<evidence type="ECO:0000256" key="16">
    <source>
        <dbReference type="HAMAP-Rule" id="MF_02080"/>
    </source>
</evidence>
<organism evidence="19 20">
    <name type="scientific">Thalassotalea marina</name>
    <dbReference type="NCBI Taxonomy" id="1673741"/>
    <lineage>
        <taxon>Bacteria</taxon>
        <taxon>Pseudomonadati</taxon>
        <taxon>Pseudomonadota</taxon>
        <taxon>Gammaproteobacteria</taxon>
        <taxon>Alteromonadales</taxon>
        <taxon>Colwelliaceae</taxon>
        <taxon>Thalassotalea</taxon>
    </lineage>
</organism>
<keyword evidence="15 16" id="KW-0961">Cell wall biogenesis/degradation</keyword>
<keyword evidence="7 16" id="KW-0812">Transmembrane</keyword>
<keyword evidence="9 16" id="KW-0133">Cell shape</keyword>
<dbReference type="Gene3D" id="3.90.1310.10">
    <property type="entry name" value="Penicillin-binding protein 2a (Domain 2)"/>
    <property type="match status" value="1"/>
</dbReference>
<evidence type="ECO:0000256" key="15">
    <source>
        <dbReference type="ARBA" id="ARBA00023316"/>
    </source>
</evidence>
<keyword evidence="10 16" id="KW-0573">Peptidoglycan synthesis</keyword>
<evidence type="ECO:0000256" key="13">
    <source>
        <dbReference type="ARBA" id="ARBA00023210"/>
    </source>
</evidence>
<feature type="transmembrane region" description="Helical" evidence="16">
    <location>
        <begin position="17"/>
        <end position="37"/>
    </location>
</feature>
<comment type="subcellular location">
    <subcellularLocation>
        <location evidence="16">Cell inner membrane</location>
        <topology evidence="16">Single-pass membrane protein</topology>
    </subcellularLocation>
    <subcellularLocation>
        <location evidence="1">Membrane</location>
    </subcellularLocation>
</comment>
<dbReference type="RefSeq" id="WP_189766970.1">
    <property type="nucleotide sequence ID" value="NZ_BNCK01000001.1"/>
</dbReference>
<dbReference type="GO" id="GO:0043093">
    <property type="term" value="P:FtsZ-dependent cytokinesis"/>
    <property type="evidence" value="ECO:0007669"/>
    <property type="project" value="UniProtKB-UniRule"/>
</dbReference>
<dbReference type="GO" id="GO:0009002">
    <property type="term" value="F:serine-type D-Ala-D-Ala carboxypeptidase activity"/>
    <property type="evidence" value="ECO:0007669"/>
    <property type="project" value="UniProtKB-UniRule"/>
</dbReference>
<evidence type="ECO:0000259" key="17">
    <source>
        <dbReference type="Pfam" id="PF00905"/>
    </source>
</evidence>
<dbReference type="GO" id="GO:0009252">
    <property type="term" value="P:peptidoglycan biosynthetic process"/>
    <property type="evidence" value="ECO:0007669"/>
    <property type="project" value="UniProtKB-UniRule"/>
</dbReference>
<dbReference type="SUPFAM" id="SSF56519">
    <property type="entry name" value="Penicillin binding protein dimerisation domain"/>
    <property type="match status" value="1"/>
</dbReference>
<evidence type="ECO:0000256" key="6">
    <source>
        <dbReference type="ARBA" id="ARBA00022670"/>
    </source>
</evidence>
<dbReference type="Pfam" id="PF00905">
    <property type="entry name" value="Transpeptidase"/>
    <property type="match status" value="1"/>
</dbReference>
<accession>A0A919BBK6</accession>
<dbReference type="InterPro" id="IPR012338">
    <property type="entry name" value="Beta-lactam/transpept-like"/>
</dbReference>
<name>A0A919BBK6_9GAMM</name>
<dbReference type="GO" id="GO:0005886">
    <property type="term" value="C:plasma membrane"/>
    <property type="evidence" value="ECO:0007669"/>
    <property type="project" value="UniProtKB-SubCell"/>
</dbReference>
<evidence type="ECO:0000256" key="9">
    <source>
        <dbReference type="ARBA" id="ARBA00022960"/>
    </source>
</evidence>
<evidence type="ECO:0000256" key="7">
    <source>
        <dbReference type="ARBA" id="ARBA00022692"/>
    </source>
</evidence>
<keyword evidence="13 16" id="KW-0717">Septation</keyword>
<evidence type="ECO:0000313" key="19">
    <source>
        <dbReference type="EMBL" id="GHF79434.1"/>
    </source>
</evidence>
<evidence type="ECO:0000256" key="4">
    <source>
        <dbReference type="ARBA" id="ARBA00022618"/>
    </source>
</evidence>
<keyword evidence="3 16" id="KW-0997">Cell inner membrane</keyword>
<evidence type="ECO:0000256" key="12">
    <source>
        <dbReference type="ARBA" id="ARBA00023136"/>
    </source>
</evidence>
<keyword evidence="6 16" id="KW-0645">Protease</keyword>
<keyword evidence="20" id="KW-1185">Reference proteome</keyword>
<dbReference type="GO" id="GO:0008360">
    <property type="term" value="P:regulation of cell shape"/>
    <property type="evidence" value="ECO:0007669"/>
    <property type="project" value="UniProtKB-KW"/>
</dbReference>
<reference evidence="19" key="2">
    <citation type="submission" date="2020-09" db="EMBL/GenBank/DDBJ databases">
        <authorList>
            <person name="Sun Q."/>
            <person name="Kim S."/>
        </authorList>
    </citation>
    <scope>NUCLEOTIDE SEQUENCE</scope>
    <source>
        <strain evidence="19">KCTC 42731</strain>
    </source>
</reference>
<reference evidence="19" key="1">
    <citation type="journal article" date="2014" name="Int. J. Syst. Evol. Microbiol.">
        <title>Complete genome sequence of Corynebacterium casei LMG S-19264T (=DSM 44701T), isolated from a smear-ripened cheese.</title>
        <authorList>
            <consortium name="US DOE Joint Genome Institute (JGI-PGF)"/>
            <person name="Walter F."/>
            <person name="Albersmeier A."/>
            <person name="Kalinowski J."/>
            <person name="Ruckert C."/>
        </authorList>
    </citation>
    <scope>NUCLEOTIDE SEQUENCE</scope>
    <source>
        <strain evidence="19">KCTC 42731</strain>
    </source>
</reference>
<dbReference type="InterPro" id="IPR050515">
    <property type="entry name" value="Beta-lactam/transpept"/>
</dbReference>
<comment type="caution">
    <text evidence="19">The sequence shown here is derived from an EMBL/GenBank/DDBJ whole genome shotgun (WGS) entry which is preliminary data.</text>
</comment>
<evidence type="ECO:0000256" key="1">
    <source>
        <dbReference type="ARBA" id="ARBA00004370"/>
    </source>
</evidence>
<evidence type="ECO:0000256" key="10">
    <source>
        <dbReference type="ARBA" id="ARBA00022984"/>
    </source>
</evidence>
<feature type="domain" description="Penicillin-binding protein transpeptidase" evidence="17">
    <location>
        <begin position="253"/>
        <end position="550"/>
    </location>
</feature>
<dbReference type="EC" id="3.4.16.4" evidence="16"/>
<proteinExistence type="inferred from homology"/>
<dbReference type="InterPro" id="IPR005311">
    <property type="entry name" value="PBP_dimer"/>
</dbReference>
<dbReference type="InterPro" id="IPR037532">
    <property type="entry name" value="FtsI_transpept"/>
</dbReference>
<keyword evidence="2 16" id="KW-1003">Cell membrane</keyword>
<keyword evidence="8 16" id="KW-0378">Hydrolase</keyword>
<keyword evidence="14 16" id="KW-0131">Cell cycle</keyword>
<dbReference type="Pfam" id="PF03717">
    <property type="entry name" value="PBP_dimer"/>
    <property type="match status" value="1"/>
</dbReference>
<dbReference type="InterPro" id="IPR036138">
    <property type="entry name" value="PBP_dimer_sf"/>
</dbReference>
<dbReference type="PANTHER" id="PTHR30627">
    <property type="entry name" value="PEPTIDOGLYCAN D,D-TRANSPEPTIDASE"/>
    <property type="match status" value="1"/>
</dbReference>
<evidence type="ECO:0000256" key="8">
    <source>
        <dbReference type="ARBA" id="ARBA00022801"/>
    </source>
</evidence>
<protein>
    <recommendedName>
        <fullName evidence="16">Peptidoglycan D,D-transpeptidase FtsI</fullName>
        <ecNumber evidence="16">3.4.16.4</ecNumber>
    </recommendedName>
    <alternativeName>
        <fullName evidence="16">Penicillin-binding protein 3</fullName>
        <shortName evidence="16">PBP-3</shortName>
    </alternativeName>
</protein>
<dbReference type="Gene3D" id="3.40.710.10">
    <property type="entry name" value="DD-peptidase/beta-lactamase superfamily"/>
    <property type="match status" value="1"/>
</dbReference>
<evidence type="ECO:0000256" key="14">
    <source>
        <dbReference type="ARBA" id="ARBA00023306"/>
    </source>
</evidence>
<dbReference type="HAMAP" id="MF_02080">
    <property type="entry name" value="FtsI_transpept"/>
    <property type="match status" value="1"/>
</dbReference>
<dbReference type="Gene3D" id="3.30.450.330">
    <property type="match status" value="1"/>
</dbReference>
<gene>
    <name evidence="16 19" type="primary">ftsI</name>
    <name evidence="19" type="ORF">GCM10017161_03260</name>
</gene>
<evidence type="ECO:0000259" key="18">
    <source>
        <dbReference type="Pfam" id="PF03717"/>
    </source>
</evidence>
<evidence type="ECO:0000256" key="11">
    <source>
        <dbReference type="ARBA" id="ARBA00022989"/>
    </source>
</evidence>
<evidence type="ECO:0000256" key="2">
    <source>
        <dbReference type="ARBA" id="ARBA00022475"/>
    </source>
</evidence>
<dbReference type="GO" id="GO:0008658">
    <property type="term" value="F:penicillin binding"/>
    <property type="evidence" value="ECO:0007669"/>
    <property type="project" value="InterPro"/>
</dbReference>
<evidence type="ECO:0000313" key="20">
    <source>
        <dbReference type="Proteomes" id="UP000623842"/>
    </source>
</evidence>
<keyword evidence="12 16" id="KW-0472">Membrane</keyword>
<dbReference type="PANTHER" id="PTHR30627:SF1">
    <property type="entry name" value="PEPTIDOGLYCAN D,D-TRANSPEPTIDASE FTSI"/>
    <property type="match status" value="1"/>
</dbReference>
<comment type="similarity">
    <text evidence="16">Belongs to the transpeptidase family. FtsI subfamily.</text>
</comment>
<dbReference type="GO" id="GO:0008955">
    <property type="term" value="F:peptidoglycan glycosyltransferase activity"/>
    <property type="evidence" value="ECO:0007669"/>
    <property type="project" value="InterPro"/>
</dbReference>
<keyword evidence="4 16" id="KW-0132">Cell division</keyword>
<evidence type="ECO:0000256" key="5">
    <source>
        <dbReference type="ARBA" id="ARBA00022645"/>
    </source>
</evidence>
<dbReference type="Proteomes" id="UP000623842">
    <property type="component" value="Unassembled WGS sequence"/>
</dbReference>
<dbReference type="SUPFAM" id="SSF56601">
    <property type="entry name" value="beta-lactamase/transpeptidase-like"/>
    <property type="match status" value="1"/>
</dbReference>
<dbReference type="InterPro" id="IPR001460">
    <property type="entry name" value="PCN-bd_Tpept"/>
</dbReference>
<comment type="catalytic activity">
    <reaction evidence="16">
        <text>Preferential cleavage: (Ac)2-L-Lys-D-Ala-|-D-Ala. Also transpeptidation of peptidyl-alanyl moieties that are N-acyl substituents of D-alanine.</text>
        <dbReference type="EC" id="3.4.16.4"/>
    </reaction>
</comment>
<dbReference type="AlphaFoldDB" id="A0A919BBK6"/>
<feature type="active site" description="Acyl-ester intermediate" evidence="16">
    <location>
        <position position="300"/>
    </location>
</feature>
<dbReference type="GO" id="GO:0071555">
    <property type="term" value="P:cell wall organization"/>
    <property type="evidence" value="ECO:0007669"/>
    <property type="project" value="UniProtKB-KW"/>
</dbReference>
<feature type="domain" description="Penicillin-binding protein dimerisation" evidence="18">
    <location>
        <begin position="61"/>
        <end position="214"/>
    </location>
</feature>
<keyword evidence="11 16" id="KW-1133">Transmembrane helix</keyword>